<dbReference type="Proteomes" id="UP001148203">
    <property type="component" value="Unassembled WGS sequence"/>
</dbReference>
<dbReference type="InterPro" id="IPR003961">
    <property type="entry name" value="FN3_dom"/>
</dbReference>
<dbReference type="InterPro" id="IPR036116">
    <property type="entry name" value="FN3_sf"/>
</dbReference>
<dbReference type="Pfam" id="PF00041">
    <property type="entry name" value="fn3"/>
    <property type="match status" value="4"/>
</dbReference>
<dbReference type="PANTHER" id="PTHR46708">
    <property type="entry name" value="TENASCIN"/>
    <property type="match status" value="1"/>
</dbReference>
<dbReference type="PANTHER" id="PTHR46708:SF10">
    <property type="entry name" value="RECEPTOR-TYPE TYROSINE-PROTEIN PHOSPHATASE ETA-LIKE"/>
    <property type="match status" value="1"/>
</dbReference>
<evidence type="ECO:0000313" key="3">
    <source>
        <dbReference type="EMBL" id="MDD0991492.1"/>
    </source>
</evidence>
<dbReference type="CDD" id="cd00063">
    <property type="entry name" value="FN3"/>
    <property type="match status" value="4"/>
</dbReference>
<evidence type="ECO:0000259" key="2">
    <source>
        <dbReference type="PROSITE" id="PS50853"/>
    </source>
</evidence>
<accession>A0ABT5NTK4</accession>
<feature type="domain" description="Fibronectin type-III" evidence="2">
    <location>
        <begin position="33"/>
        <end position="120"/>
    </location>
</feature>
<feature type="domain" description="Fibronectin type-III" evidence="2">
    <location>
        <begin position="301"/>
        <end position="386"/>
    </location>
</feature>
<dbReference type="SMART" id="SM00060">
    <property type="entry name" value="FN3"/>
    <property type="match status" value="4"/>
</dbReference>
<evidence type="ECO:0000256" key="1">
    <source>
        <dbReference type="ARBA" id="ARBA00022737"/>
    </source>
</evidence>
<proteinExistence type="predicted"/>
<gene>
    <name evidence="3" type="ORF">M5G11_13180</name>
</gene>
<dbReference type="PROSITE" id="PS50853">
    <property type="entry name" value="FN3"/>
    <property type="match status" value="4"/>
</dbReference>
<protein>
    <submittedName>
        <fullName evidence="3">Fibronectin type III domain-containing protein</fullName>
    </submittedName>
</protein>
<dbReference type="InterPro" id="IPR013783">
    <property type="entry name" value="Ig-like_fold"/>
</dbReference>
<evidence type="ECO:0000313" key="4">
    <source>
        <dbReference type="Proteomes" id="UP001148203"/>
    </source>
</evidence>
<dbReference type="SUPFAM" id="SSF49265">
    <property type="entry name" value="Fibronectin type III"/>
    <property type="match status" value="2"/>
</dbReference>
<dbReference type="InterPro" id="IPR050991">
    <property type="entry name" value="ECM_Regulatory_Proteins"/>
</dbReference>
<feature type="domain" description="Fibronectin type-III" evidence="2">
    <location>
        <begin position="214"/>
        <end position="299"/>
    </location>
</feature>
<keyword evidence="1" id="KW-0677">Repeat</keyword>
<dbReference type="Gene3D" id="2.60.40.10">
    <property type="entry name" value="Immunoglobulins"/>
    <property type="match status" value="4"/>
</dbReference>
<feature type="domain" description="Fibronectin type-III" evidence="2">
    <location>
        <begin position="122"/>
        <end position="213"/>
    </location>
</feature>
<dbReference type="EMBL" id="JAMDGY010000029">
    <property type="protein sequence ID" value="MDD0991492.1"/>
    <property type="molecule type" value="Genomic_DNA"/>
</dbReference>
<comment type="caution">
    <text evidence="3">The sequence shown here is derived from an EMBL/GenBank/DDBJ whole genome shotgun (WGS) entry which is preliminary data.</text>
</comment>
<keyword evidence="4" id="KW-1185">Reference proteome</keyword>
<sequence>MNSNTEYYFDVRASNSVGDSAPVRITAKTLLVPPAPTQLKASATASTLQVTWASVVGATDYVVRYGIEPKGAVSTVIAPAGGCTLSALNRNTLYFVEVSARSSNGESPSARVTCKTLEGPAIPSTPRIAAAIVTFDTLTLAWTTSGARANYEVAWGVDDDVGAVIGRQQTTGLGMTLRHLAFATRYFFEVRAFNESGQSPPAEVQKTIGPDQTQPRNLRVPGQTCFGVQLVWEAPLDTSYLTGYEVICLGLLPLQVTTRECTVTGLRPQVDYHFKVQPRRSAGANPALAQSITVRTVDQEPPTRPHHLELSTVSAGSATLSWQAAEDSIGVTGYEVRRNGGAPVLVIPTQHSFAGLQAGAIDTFEVRARNGGGNLSLAGRLSTHAG</sequence>
<name>A0ABT5NTK4_9PSED</name>
<reference evidence="3 4" key="1">
    <citation type="submission" date="2022-05" db="EMBL/GenBank/DDBJ databases">
        <title>Novel Pseudomonas spp. Isolated from a Rainbow Trout Aquaculture Facility.</title>
        <authorList>
            <person name="Testerman T."/>
            <person name="Graf J."/>
        </authorList>
    </citation>
    <scope>NUCLEOTIDE SEQUENCE [LARGE SCALE GENOMIC DNA]</scope>
    <source>
        <strain evidence="3 4">ID681</strain>
    </source>
</reference>
<organism evidence="3 4">
    <name type="scientific">Pseudomonas fontis</name>
    <dbReference type="NCBI Taxonomy" id="2942633"/>
    <lineage>
        <taxon>Bacteria</taxon>
        <taxon>Pseudomonadati</taxon>
        <taxon>Pseudomonadota</taxon>
        <taxon>Gammaproteobacteria</taxon>
        <taxon>Pseudomonadales</taxon>
        <taxon>Pseudomonadaceae</taxon>
        <taxon>Pseudomonas</taxon>
    </lineage>
</organism>